<dbReference type="Pfam" id="PF05643">
    <property type="entry name" value="GNA1162-like"/>
    <property type="match status" value="1"/>
</dbReference>
<keyword evidence="1" id="KW-0732">Signal</keyword>
<name>A0A485B1I6_RAOTE</name>
<keyword evidence="2" id="KW-0449">Lipoprotein</keyword>
<evidence type="ECO:0000313" key="2">
    <source>
        <dbReference type="EMBL" id="VFS67647.1"/>
    </source>
</evidence>
<protein>
    <submittedName>
        <fullName evidence="2">Lipoprotein NMB1124/NMB1162</fullName>
    </submittedName>
</protein>
<gene>
    <name evidence="2" type="ORF">NCTC13038_01162</name>
</gene>
<dbReference type="PROSITE" id="PS51257">
    <property type="entry name" value="PROKAR_LIPOPROTEIN"/>
    <property type="match status" value="1"/>
</dbReference>
<evidence type="ECO:0000313" key="3">
    <source>
        <dbReference type="Proteomes" id="UP000332594"/>
    </source>
</evidence>
<feature type="signal peptide" evidence="1">
    <location>
        <begin position="1"/>
        <end position="21"/>
    </location>
</feature>
<dbReference type="InterPro" id="IPR008517">
    <property type="entry name" value="GNA1162-like"/>
</dbReference>
<dbReference type="RefSeq" id="WP_041144405.1">
    <property type="nucleotide sequence ID" value="NZ_BJNO01000004.1"/>
</dbReference>
<sequence>MKGLFAFFTLALALLATGCSTGNKKSTDYSAFRESKPRSILVLPPKNQSPDVNASNSLLSVVTMPLAESGYYVFPVAVVSETFKQNGVTNPDDISSVPLKKLHDTFGADAVMYISITDYGTSYQVVNSDTRVTATARLVDSRTGKELWTGGATASSNEGQKNSGGGLIGILLTAAITQIAHTSTDKAHDIAEVTGARMFSAGSNGGLLYGPRSPNYNKTQL</sequence>
<evidence type="ECO:0000256" key="1">
    <source>
        <dbReference type="SAM" id="SignalP"/>
    </source>
</evidence>
<dbReference type="Proteomes" id="UP000332594">
    <property type="component" value="Unassembled WGS sequence"/>
</dbReference>
<feature type="chain" id="PRO_5019820569" evidence="1">
    <location>
        <begin position="22"/>
        <end position="221"/>
    </location>
</feature>
<dbReference type="Gene3D" id="3.40.50.10610">
    <property type="entry name" value="ABC-type transport auxiliary lipoprotein component"/>
    <property type="match status" value="1"/>
</dbReference>
<organism evidence="2 3">
    <name type="scientific">Raoultella terrigena</name>
    <name type="common">Klebsiella terrigena</name>
    <dbReference type="NCBI Taxonomy" id="577"/>
    <lineage>
        <taxon>Bacteria</taxon>
        <taxon>Pseudomonadati</taxon>
        <taxon>Pseudomonadota</taxon>
        <taxon>Gammaproteobacteria</taxon>
        <taxon>Enterobacterales</taxon>
        <taxon>Enterobacteriaceae</taxon>
        <taxon>Klebsiella/Raoultella group</taxon>
        <taxon>Raoultella</taxon>
    </lineage>
</organism>
<dbReference type="EMBL" id="CAADJG010000002">
    <property type="protein sequence ID" value="VFS67647.1"/>
    <property type="molecule type" value="Genomic_DNA"/>
</dbReference>
<accession>A0A485B1I6</accession>
<dbReference type="AlphaFoldDB" id="A0A485B1I6"/>
<proteinExistence type="predicted"/>
<reference evidence="2 3" key="1">
    <citation type="submission" date="2019-03" db="EMBL/GenBank/DDBJ databases">
        <authorList>
            <consortium name="Pathogen Informatics"/>
        </authorList>
    </citation>
    <scope>NUCLEOTIDE SEQUENCE [LARGE SCALE GENOMIC DNA]</scope>
    <source>
        <strain evidence="2 3">NCTC13038</strain>
    </source>
</reference>